<evidence type="ECO:0000256" key="1">
    <source>
        <dbReference type="ARBA" id="ARBA00004141"/>
    </source>
</evidence>
<evidence type="ECO:0000313" key="10">
    <source>
        <dbReference type="Proteomes" id="UP000054359"/>
    </source>
</evidence>
<comment type="subcellular location">
    <subcellularLocation>
        <location evidence="1">Membrane</location>
        <topology evidence="1">Multi-pass membrane protein</topology>
    </subcellularLocation>
</comment>
<dbReference type="AlphaFoldDB" id="A0A087TG52"/>
<feature type="transmembrane region" description="Helical" evidence="7">
    <location>
        <begin position="208"/>
        <end position="231"/>
    </location>
</feature>
<sequence length="449" mass="50940">MSADDQSDEEVVPIFRPFTRESLAAIEARIAEEKARKEHAQKGEDGDDHSDRHPEARGMDHEEALESDPNLAAGMPLPKYLLNELTPDVIATPLEEIDKFYENQRTFVVISKGKDIFRFSATNALYLLSPFNPIRRVAIYILVHPIFSFFVITTILVNCILMTFPTNPTIESSEIYFTLIYTFESIIKMLARGFILESFTYLRDPWNWLDFVVISLAYVTMGVDLGNLSALRTFRVFRALKTVAIVPGLKTIVGAVIESVKNLKDVIILTCFSLSIFALLGLQIYMGVLTHKCIRVTPEQLENIEEVQKTPEFKIHANNESNQYFEKGKNEPKLCRPNAGLCPDNFTCLQGFGINPNYGYTNFDNFGSALLSSFRLMTQDFWEDLYQCILICAGPWHMIFFVVIIFLGSFYLVNLILAIVAMSYDELQKKAEEEEEAAMAEEAAMQAEA</sequence>
<dbReference type="GO" id="GO:0019228">
    <property type="term" value="P:neuronal action potential"/>
    <property type="evidence" value="ECO:0007669"/>
    <property type="project" value="TreeGrafter"/>
</dbReference>
<feature type="transmembrane region" description="Helical" evidence="7">
    <location>
        <begin position="137"/>
        <end position="164"/>
    </location>
</feature>
<evidence type="ECO:0000259" key="8">
    <source>
        <dbReference type="Pfam" id="PF00520"/>
    </source>
</evidence>
<feature type="coiled-coil region" evidence="5">
    <location>
        <begin position="417"/>
        <end position="448"/>
    </location>
</feature>
<feature type="region of interest" description="Disordered" evidence="6">
    <location>
        <begin position="29"/>
        <end position="71"/>
    </location>
</feature>
<keyword evidence="9" id="KW-0813">Transport</keyword>
<keyword evidence="9" id="KW-0406">Ion transport</keyword>
<evidence type="ECO:0000256" key="6">
    <source>
        <dbReference type="SAM" id="MobiDB-lite"/>
    </source>
</evidence>
<dbReference type="GO" id="GO:0005248">
    <property type="term" value="F:voltage-gated sodium channel activity"/>
    <property type="evidence" value="ECO:0007669"/>
    <property type="project" value="TreeGrafter"/>
</dbReference>
<reference evidence="9 10" key="1">
    <citation type="submission" date="2013-11" db="EMBL/GenBank/DDBJ databases">
        <title>Genome sequencing of Stegodyphus mimosarum.</title>
        <authorList>
            <person name="Bechsgaard J."/>
        </authorList>
    </citation>
    <scope>NUCLEOTIDE SEQUENCE [LARGE SCALE GENOMIC DNA]</scope>
</reference>
<dbReference type="InterPro" id="IPR005821">
    <property type="entry name" value="Ion_trans_dom"/>
</dbReference>
<evidence type="ECO:0000256" key="5">
    <source>
        <dbReference type="SAM" id="Coils"/>
    </source>
</evidence>
<feature type="transmembrane region" description="Helical" evidence="7">
    <location>
        <begin position="396"/>
        <end position="420"/>
    </location>
</feature>
<accession>A0A087TG52</accession>
<dbReference type="OrthoDB" id="2984333at2759"/>
<evidence type="ECO:0000313" key="9">
    <source>
        <dbReference type="EMBL" id="KFM64091.1"/>
    </source>
</evidence>
<evidence type="ECO:0000256" key="7">
    <source>
        <dbReference type="SAM" id="Phobius"/>
    </source>
</evidence>
<dbReference type="PANTHER" id="PTHR10037:SF288">
    <property type="entry name" value="SODIUM CHANNEL PROTEIN PARA"/>
    <property type="match status" value="1"/>
</dbReference>
<dbReference type="Gene3D" id="1.10.287.70">
    <property type="match status" value="1"/>
</dbReference>
<dbReference type="GO" id="GO:0086010">
    <property type="term" value="P:membrane depolarization during action potential"/>
    <property type="evidence" value="ECO:0007669"/>
    <property type="project" value="TreeGrafter"/>
</dbReference>
<name>A0A087TG52_STEMI</name>
<feature type="compositionally biased region" description="Basic and acidic residues" evidence="6">
    <location>
        <begin position="29"/>
        <end position="64"/>
    </location>
</feature>
<evidence type="ECO:0000256" key="2">
    <source>
        <dbReference type="ARBA" id="ARBA00022692"/>
    </source>
</evidence>
<dbReference type="PANTHER" id="PTHR10037">
    <property type="entry name" value="VOLTAGE-GATED CATION CHANNEL CALCIUM AND SODIUM"/>
    <property type="match status" value="1"/>
</dbReference>
<dbReference type="Pfam" id="PF00520">
    <property type="entry name" value="Ion_trans"/>
    <property type="match status" value="1"/>
</dbReference>
<keyword evidence="9" id="KW-0407">Ion channel</keyword>
<evidence type="ECO:0000256" key="4">
    <source>
        <dbReference type="ARBA" id="ARBA00023136"/>
    </source>
</evidence>
<dbReference type="OMA" id="HARRWHI"/>
<organism evidence="9 10">
    <name type="scientific">Stegodyphus mimosarum</name>
    <name type="common">African social velvet spider</name>
    <dbReference type="NCBI Taxonomy" id="407821"/>
    <lineage>
        <taxon>Eukaryota</taxon>
        <taxon>Metazoa</taxon>
        <taxon>Ecdysozoa</taxon>
        <taxon>Arthropoda</taxon>
        <taxon>Chelicerata</taxon>
        <taxon>Arachnida</taxon>
        <taxon>Araneae</taxon>
        <taxon>Araneomorphae</taxon>
        <taxon>Entelegynae</taxon>
        <taxon>Eresoidea</taxon>
        <taxon>Eresidae</taxon>
        <taxon>Stegodyphus</taxon>
    </lineage>
</organism>
<keyword evidence="10" id="KW-1185">Reference proteome</keyword>
<dbReference type="EMBL" id="KK115063">
    <property type="protein sequence ID" value="KFM64091.1"/>
    <property type="molecule type" value="Genomic_DNA"/>
</dbReference>
<gene>
    <name evidence="9" type="ORF">X975_07002</name>
</gene>
<feature type="transmembrane region" description="Helical" evidence="7">
    <location>
        <begin position="266"/>
        <end position="286"/>
    </location>
</feature>
<keyword evidence="5" id="KW-0175">Coiled coil</keyword>
<dbReference type="Gene3D" id="1.20.120.350">
    <property type="entry name" value="Voltage-gated potassium channels. Chain C"/>
    <property type="match status" value="1"/>
</dbReference>
<feature type="domain" description="Ion transport" evidence="8">
    <location>
        <begin position="144"/>
        <end position="431"/>
    </location>
</feature>
<dbReference type="SUPFAM" id="SSF81324">
    <property type="entry name" value="Voltage-gated potassium channels"/>
    <property type="match status" value="1"/>
</dbReference>
<dbReference type="InterPro" id="IPR043203">
    <property type="entry name" value="VGCC_Ca_Na"/>
</dbReference>
<dbReference type="FunFam" id="1.20.120.350:FF:000022">
    <property type="entry name" value="Sodium channel protein"/>
    <property type="match status" value="1"/>
</dbReference>
<dbReference type="InterPro" id="IPR027359">
    <property type="entry name" value="Volt_channel_dom_sf"/>
</dbReference>
<protein>
    <submittedName>
        <fullName evidence="9">Sodium channel protein para</fullName>
    </submittedName>
</protein>
<feature type="transmembrane region" description="Helical" evidence="7">
    <location>
        <begin position="176"/>
        <end position="196"/>
    </location>
</feature>
<proteinExistence type="predicted"/>
<keyword evidence="3 7" id="KW-1133">Transmembrane helix</keyword>
<dbReference type="STRING" id="407821.A0A087TG52"/>
<keyword evidence="4 7" id="KW-0472">Membrane</keyword>
<dbReference type="Proteomes" id="UP000054359">
    <property type="component" value="Unassembled WGS sequence"/>
</dbReference>
<keyword evidence="2 7" id="KW-0812">Transmembrane</keyword>
<dbReference type="GO" id="GO:0001518">
    <property type="term" value="C:voltage-gated sodium channel complex"/>
    <property type="evidence" value="ECO:0007669"/>
    <property type="project" value="TreeGrafter"/>
</dbReference>
<feature type="non-terminal residue" evidence="9">
    <location>
        <position position="449"/>
    </location>
</feature>
<evidence type="ECO:0000256" key="3">
    <source>
        <dbReference type="ARBA" id="ARBA00022989"/>
    </source>
</evidence>